<proteinExistence type="predicted"/>
<dbReference type="PATRIC" id="fig|1121305.3.peg.1816"/>
<dbReference type="InterPro" id="IPR051094">
    <property type="entry name" value="Diverse_Catalytic_Enzymes"/>
</dbReference>
<evidence type="ECO:0000256" key="3">
    <source>
        <dbReference type="ARBA" id="ARBA00022741"/>
    </source>
</evidence>
<keyword evidence="4" id="KW-0378">Hydrolase</keyword>
<reference evidence="8 9" key="1">
    <citation type="submission" date="2016-02" db="EMBL/GenBank/DDBJ databases">
        <title>Genome sequence of Clostridium colicanis DSM 13634.</title>
        <authorList>
            <person name="Poehlein A."/>
            <person name="Daniel R."/>
        </authorList>
    </citation>
    <scope>NUCLEOTIDE SEQUENCE [LARGE SCALE GENOMIC DNA]</scope>
    <source>
        <strain evidence="8 9">DSM 13634</strain>
    </source>
</reference>
<dbReference type="EMBL" id="LTBB01000009">
    <property type="protein sequence ID" value="KYH28553.1"/>
    <property type="molecule type" value="Genomic_DNA"/>
</dbReference>
<dbReference type="GO" id="GO:0008803">
    <property type="term" value="F:bis(5'-nucleosyl)-tetraphosphatase (symmetrical) activity"/>
    <property type="evidence" value="ECO:0007669"/>
    <property type="project" value="UniProtKB-EC"/>
</dbReference>
<dbReference type="CDD" id="cd00077">
    <property type="entry name" value="HDc"/>
    <property type="match status" value="1"/>
</dbReference>
<name>A0A151ALN2_9CLOT</name>
<gene>
    <name evidence="8" type="primary">rny_2</name>
    <name evidence="8" type="ORF">CLCOL_18140</name>
</gene>
<comment type="catalytic activity">
    <reaction evidence="6">
        <text>P(1),P(4)-bis(5'-adenosyl) tetraphosphate + H2O = 2 ADP + 2 H(+)</text>
        <dbReference type="Rhea" id="RHEA:24252"/>
        <dbReference type="ChEBI" id="CHEBI:15377"/>
        <dbReference type="ChEBI" id="CHEBI:15378"/>
        <dbReference type="ChEBI" id="CHEBI:58141"/>
        <dbReference type="ChEBI" id="CHEBI:456216"/>
        <dbReference type="EC" id="3.6.1.41"/>
    </reaction>
</comment>
<dbReference type="NCBIfam" id="TIGR00488">
    <property type="entry name" value="bis(5'-nucleosyl)-tetraphosphatase (symmetrical) YqeK"/>
    <property type="match status" value="1"/>
</dbReference>
<dbReference type="InterPro" id="IPR005249">
    <property type="entry name" value="YqeK"/>
</dbReference>
<evidence type="ECO:0000313" key="9">
    <source>
        <dbReference type="Proteomes" id="UP000075374"/>
    </source>
</evidence>
<dbReference type="SMART" id="SM00471">
    <property type="entry name" value="HDc"/>
    <property type="match status" value="1"/>
</dbReference>
<keyword evidence="3" id="KW-0547">Nucleotide-binding</keyword>
<keyword evidence="5" id="KW-0408">Iron</keyword>
<dbReference type="Gene3D" id="1.10.3210.10">
    <property type="entry name" value="Hypothetical protein af1432"/>
    <property type="match status" value="1"/>
</dbReference>
<comment type="caution">
    <text evidence="8">The sequence shown here is derived from an EMBL/GenBank/DDBJ whole genome shotgun (WGS) entry which is preliminary data.</text>
</comment>
<dbReference type="PANTHER" id="PTHR35795">
    <property type="entry name" value="SLR1885 PROTEIN"/>
    <property type="match status" value="1"/>
</dbReference>
<sequence length="200" mass="23316">MKRGKNMWTEEQIIEYLKKNLRKSRLEHSLSVRDTAVKLAEIYGGDIEKAKIAGLVHDCAKYIKDEEMLNICEKYGYNIDEVSRNFPNILHGHAGAYIANNVMGIEDKDVLNAIAYHTTGRKNMSLLEKIIYIADYIEPLRDFNGVEEIRKIVYDGKLHEALIMSFNNTIKYILDRNALLHKDTIDARNYMLYTIDRWKK</sequence>
<dbReference type="Pfam" id="PF01966">
    <property type="entry name" value="HD"/>
    <property type="match status" value="1"/>
</dbReference>
<dbReference type="InterPro" id="IPR006674">
    <property type="entry name" value="HD_domain"/>
</dbReference>
<dbReference type="SUPFAM" id="SSF109604">
    <property type="entry name" value="HD-domain/PDEase-like"/>
    <property type="match status" value="1"/>
</dbReference>
<dbReference type="InterPro" id="IPR006675">
    <property type="entry name" value="HDIG_dom"/>
</dbReference>
<accession>A0A151ALN2</accession>
<dbReference type="STRING" id="1121305.CLCOL_18140"/>
<evidence type="ECO:0000256" key="1">
    <source>
        <dbReference type="ARBA" id="ARBA00012506"/>
    </source>
</evidence>
<evidence type="ECO:0000256" key="4">
    <source>
        <dbReference type="ARBA" id="ARBA00022801"/>
    </source>
</evidence>
<dbReference type="PANTHER" id="PTHR35795:SF1">
    <property type="entry name" value="BIS(5'-NUCLEOSYL)-TETRAPHOSPHATASE, SYMMETRICAL"/>
    <property type="match status" value="1"/>
</dbReference>
<keyword evidence="9" id="KW-1185">Reference proteome</keyword>
<protein>
    <recommendedName>
        <fullName evidence="1">bis(5'-nucleosyl)-tetraphosphatase (symmetrical)</fullName>
        <ecNumber evidence="1">3.6.1.41</ecNumber>
    </recommendedName>
</protein>
<evidence type="ECO:0000256" key="5">
    <source>
        <dbReference type="ARBA" id="ARBA00023004"/>
    </source>
</evidence>
<dbReference type="NCBIfam" id="TIGR00277">
    <property type="entry name" value="HDIG"/>
    <property type="match status" value="1"/>
</dbReference>
<dbReference type="PROSITE" id="PS51831">
    <property type="entry name" value="HD"/>
    <property type="match status" value="1"/>
</dbReference>
<feature type="domain" description="HD" evidence="7">
    <location>
        <begin position="25"/>
        <end position="140"/>
    </location>
</feature>
<keyword evidence="2" id="KW-0479">Metal-binding</keyword>
<evidence type="ECO:0000256" key="2">
    <source>
        <dbReference type="ARBA" id="ARBA00022723"/>
    </source>
</evidence>
<dbReference type="EC" id="3.6.1.41" evidence="1"/>
<dbReference type="GO" id="GO:0000166">
    <property type="term" value="F:nucleotide binding"/>
    <property type="evidence" value="ECO:0007669"/>
    <property type="project" value="UniProtKB-KW"/>
</dbReference>
<evidence type="ECO:0000256" key="6">
    <source>
        <dbReference type="ARBA" id="ARBA00049417"/>
    </source>
</evidence>
<dbReference type="AlphaFoldDB" id="A0A151ALN2"/>
<evidence type="ECO:0000313" key="8">
    <source>
        <dbReference type="EMBL" id="KYH28553.1"/>
    </source>
</evidence>
<evidence type="ECO:0000259" key="7">
    <source>
        <dbReference type="PROSITE" id="PS51831"/>
    </source>
</evidence>
<dbReference type="Proteomes" id="UP000075374">
    <property type="component" value="Unassembled WGS sequence"/>
</dbReference>
<dbReference type="InterPro" id="IPR003607">
    <property type="entry name" value="HD/PDEase_dom"/>
</dbReference>
<dbReference type="GO" id="GO:0046872">
    <property type="term" value="F:metal ion binding"/>
    <property type="evidence" value="ECO:0007669"/>
    <property type="project" value="UniProtKB-KW"/>
</dbReference>
<organism evidence="8 9">
    <name type="scientific">Clostridium colicanis DSM 13634</name>
    <dbReference type="NCBI Taxonomy" id="1121305"/>
    <lineage>
        <taxon>Bacteria</taxon>
        <taxon>Bacillati</taxon>
        <taxon>Bacillota</taxon>
        <taxon>Clostridia</taxon>
        <taxon>Eubacteriales</taxon>
        <taxon>Clostridiaceae</taxon>
        <taxon>Clostridium</taxon>
    </lineage>
</organism>